<dbReference type="OrthoDB" id="9810775at2"/>
<dbReference type="Pfam" id="PF23545">
    <property type="entry name" value="Zn_ribbon_HMPTM"/>
    <property type="match status" value="1"/>
</dbReference>
<dbReference type="InterPro" id="IPR006638">
    <property type="entry name" value="Elp3/MiaA/NifB-like_rSAM"/>
</dbReference>
<dbReference type="GO" id="GO:0003824">
    <property type="term" value="F:catalytic activity"/>
    <property type="evidence" value="ECO:0007669"/>
    <property type="project" value="InterPro"/>
</dbReference>
<organism evidence="6 7">
    <name type="scientific">Anaeromicrobium sediminis</name>
    <dbReference type="NCBI Taxonomy" id="1478221"/>
    <lineage>
        <taxon>Bacteria</taxon>
        <taxon>Bacillati</taxon>
        <taxon>Bacillota</taxon>
        <taxon>Clostridia</taxon>
        <taxon>Peptostreptococcales</taxon>
        <taxon>Thermotaleaceae</taxon>
        <taxon>Anaeromicrobium</taxon>
    </lineage>
</organism>
<dbReference type="PROSITE" id="PS51918">
    <property type="entry name" value="RADICAL_SAM"/>
    <property type="match status" value="1"/>
</dbReference>
<evidence type="ECO:0000313" key="7">
    <source>
        <dbReference type="Proteomes" id="UP000216024"/>
    </source>
</evidence>
<dbReference type="Pfam" id="PF04055">
    <property type="entry name" value="Radical_SAM"/>
    <property type="match status" value="1"/>
</dbReference>
<dbReference type="Proteomes" id="UP000216024">
    <property type="component" value="Unassembled WGS sequence"/>
</dbReference>
<keyword evidence="4" id="KW-0411">Iron-sulfur</keyword>
<proteinExistence type="predicted"/>
<gene>
    <name evidence="6" type="ORF">CCE28_03240</name>
</gene>
<dbReference type="AlphaFoldDB" id="A0A267MP27"/>
<evidence type="ECO:0000256" key="4">
    <source>
        <dbReference type="ARBA" id="ARBA00023014"/>
    </source>
</evidence>
<dbReference type="InterPro" id="IPR007197">
    <property type="entry name" value="rSAM"/>
</dbReference>
<dbReference type="GO" id="GO:0046872">
    <property type="term" value="F:metal ion binding"/>
    <property type="evidence" value="ECO:0007669"/>
    <property type="project" value="UniProtKB-KW"/>
</dbReference>
<dbReference type="InterPro" id="IPR013785">
    <property type="entry name" value="Aldolase_TIM"/>
</dbReference>
<evidence type="ECO:0000259" key="5">
    <source>
        <dbReference type="PROSITE" id="PS51918"/>
    </source>
</evidence>
<reference evidence="6 7" key="1">
    <citation type="submission" date="2017-06" db="EMBL/GenBank/DDBJ databases">
        <title>Draft genome sequence of anaerobic fermentative bacterium Anaeromicrobium sediminis DY2726D isolated from West Pacific Ocean sediments.</title>
        <authorList>
            <person name="Zeng X."/>
        </authorList>
    </citation>
    <scope>NUCLEOTIDE SEQUENCE [LARGE SCALE GENOMIC DNA]</scope>
    <source>
        <strain evidence="6 7">DY2726D</strain>
    </source>
</reference>
<keyword evidence="3" id="KW-0408">Iron</keyword>
<evidence type="ECO:0000256" key="1">
    <source>
        <dbReference type="ARBA" id="ARBA00022691"/>
    </source>
</evidence>
<dbReference type="InterPro" id="IPR056488">
    <property type="entry name" value="Zn_ribbon_HMPTM"/>
</dbReference>
<name>A0A267MP27_9FIRM</name>
<evidence type="ECO:0000256" key="2">
    <source>
        <dbReference type="ARBA" id="ARBA00022723"/>
    </source>
</evidence>
<dbReference type="InterPro" id="IPR034474">
    <property type="entry name" value="Methyltransferase_Class_D"/>
</dbReference>
<evidence type="ECO:0000313" key="6">
    <source>
        <dbReference type="EMBL" id="PAB60573.1"/>
    </source>
</evidence>
<dbReference type="GO" id="GO:0051536">
    <property type="term" value="F:iron-sulfur cluster binding"/>
    <property type="evidence" value="ECO:0007669"/>
    <property type="project" value="UniProtKB-KW"/>
</dbReference>
<dbReference type="PANTHER" id="PTHR43306">
    <property type="entry name" value="7,8-DIHYDRO-6-HYDROXYMETHYLPTERIN DIMETHYLTRANSFERASE"/>
    <property type="match status" value="1"/>
</dbReference>
<dbReference type="CDD" id="cd01335">
    <property type="entry name" value="Radical_SAM"/>
    <property type="match status" value="1"/>
</dbReference>
<dbReference type="SFLD" id="SFLDS00029">
    <property type="entry name" value="Radical_SAM"/>
    <property type="match status" value="1"/>
</dbReference>
<sequence length="436" mass="49079">MKRGFVVMSLINNVVRETKSLCPDCLKTIKASIYEKNGAMYMYKVCEEHGEFHTLVWEDTKENYLEWIEYGGEARDQNVNSNPRPTTHNCPHDCGICSDHVQNISTAALMTTNVCDVNCPICFTKDGQQGVYKPSNEELLNMASHYQDTFSSEHPIELCGGEPTTRDDLPELAKGLREMGFDHIQLNTNGIRISKDLDFLKALKESGVTVIYLGFDGFSDKVYEKKYGRKMLDVKLKAIENCKTAEIGVVLVPVVMKGVNDSSLGEIIEIAKKNMPTVRGVYFQPVSFFGNYPTAPSNDERITIPGVLSCLEEQTCGEVKKVHFMPAGSEHALCSFNALYALNKDNTLKAVTKYGPRGINEDSAKKVSEFNKRSWRYSKMKTLTIGGMHFQDVWNIDVERLRQCRLCIISEDERIIPLCTKYVTSTKGEKLYSGIS</sequence>
<protein>
    <recommendedName>
        <fullName evidence="5">Radical SAM core domain-containing protein</fullName>
    </recommendedName>
</protein>
<dbReference type="SUPFAM" id="SSF102114">
    <property type="entry name" value="Radical SAM enzymes"/>
    <property type="match status" value="1"/>
</dbReference>
<keyword evidence="7" id="KW-1185">Reference proteome</keyword>
<dbReference type="EMBL" id="NIBG01000002">
    <property type="protein sequence ID" value="PAB60573.1"/>
    <property type="molecule type" value="Genomic_DNA"/>
</dbReference>
<evidence type="ECO:0000256" key="3">
    <source>
        <dbReference type="ARBA" id="ARBA00023004"/>
    </source>
</evidence>
<comment type="caution">
    <text evidence="6">The sequence shown here is derived from an EMBL/GenBank/DDBJ whole genome shotgun (WGS) entry which is preliminary data.</text>
</comment>
<accession>A0A267MP27</accession>
<keyword evidence="2" id="KW-0479">Metal-binding</keyword>
<dbReference type="InterPro" id="IPR058240">
    <property type="entry name" value="rSAM_sf"/>
</dbReference>
<keyword evidence="1" id="KW-0949">S-adenosyl-L-methionine</keyword>
<feature type="domain" description="Radical SAM core" evidence="5">
    <location>
        <begin position="101"/>
        <end position="330"/>
    </location>
</feature>
<dbReference type="PANTHER" id="PTHR43306:SF1">
    <property type="entry name" value="7,8-DIHYDRO-6-HYDROXYMETHYLPTERIN DIMETHYLTRANSFERASE"/>
    <property type="match status" value="1"/>
</dbReference>
<dbReference type="SMART" id="SM00729">
    <property type="entry name" value="Elp3"/>
    <property type="match status" value="1"/>
</dbReference>
<dbReference type="SFLD" id="SFLDG01067">
    <property type="entry name" value="SPASM/twitch_domain_containing"/>
    <property type="match status" value="1"/>
</dbReference>
<dbReference type="Gene3D" id="3.20.20.70">
    <property type="entry name" value="Aldolase class I"/>
    <property type="match status" value="1"/>
</dbReference>